<dbReference type="EMBL" id="CP157485">
    <property type="protein sequence ID" value="XBO47403.1"/>
    <property type="molecule type" value="Genomic_DNA"/>
</dbReference>
<dbReference type="InterPro" id="IPR006076">
    <property type="entry name" value="FAD-dep_OxRdtase"/>
</dbReference>
<organism evidence="2">
    <name type="scientific">Pedobacter sp. KACC 23697</name>
    <dbReference type="NCBI Taxonomy" id="3149230"/>
    <lineage>
        <taxon>Bacteria</taxon>
        <taxon>Pseudomonadati</taxon>
        <taxon>Bacteroidota</taxon>
        <taxon>Sphingobacteriia</taxon>
        <taxon>Sphingobacteriales</taxon>
        <taxon>Sphingobacteriaceae</taxon>
        <taxon>Pedobacter</taxon>
    </lineage>
</organism>
<dbReference type="GO" id="GO:0016491">
    <property type="term" value="F:oxidoreductase activity"/>
    <property type="evidence" value="ECO:0007669"/>
    <property type="project" value="UniProtKB-KW"/>
</dbReference>
<keyword evidence="2" id="KW-0560">Oxidoreductase</keyword>
<gene>
    <name evidence="2" type="ORF">ABEG20_19115</name>
</gene>
<dbReference type="AlphaFoldDB" id="A0AAU7K4M2"/>
<dbReference type="Gene3D" id="3.50.50.60">
    <property type="entry name" value="FAD/NAD(P)-binding domain"/>
    <property type="match status" value="1"/>
</dbReference>
<dbReference type="InterPro" id="IPR036188">
    <property type="entry name" value="FAD/NAD-bd_sf"/>
</dbReference>
<evidence type="ECO:0000259" key="1">
    <source>
        <dbReference type="Pfam" id="PF01266"/>
    </source>
</evidence>
<dbReference type="Gene3D" id="3.30.9.10">
    <property type="entry name" value="D-Amino Acid Oxidase, subunit A, domain 2"/>
    <property type="match status" value="1"/>
</dbReference>
<dbReference type="RefSeq" id="WP_406824840.1">
    <property type="nucleotide sequence ID" value="NZ_CP157485.1"/>
</dbReference>
<proteinExistence type="predicted"/>
<dbReference type="GO" id="GO:0005737">
    <property type="term" value="C:cytoplasm"/>
    <property type="evidence" value="ECO:0007669"/>
    <property type="project" value="TreeGrafter"/>
</dbReference>
<protein>
    <submittedName>
        <fullName evidence="2">FAD-binding oxidoreductase</fullName>
        <ecNumber evidence="2">1.-.-.-</ecNumber>
    </submittedName>
</protein>
<evidence type="ECO:0000313" key="2">
    <source>
        <dbReference type="EMBL" id="XBO47403.1"/>
    </source>
</evidence>
<dbReference type="PANTHER" id="PTHR13847:SF281">
    <property type="entry name" value="FAD DEPENDENT OXIDOREDUCTASE DOMAIN-CONTAINING PROTEIN"/>
    <property type="match status" value="1"/>
</dbReference>
<accession>A0AAU7K4M2</accession>
<dbReference type="PANTHER" id="PTHR13847">
    <property type="entry name" value="SARCOSINE DEHYDROGENASE-RELATED"/>
    <property type="match status" value="1"/>
</dbReference>
<dbReference type="SUPFAM" id="SSF51905">
    <property type="entry name" value="FAD/NAD(P)-binding domain"/>
    <property type="match status" value="1"/>
</dbReference>
<feature type="domain" description="FAD dependent oxidoreductase" evidence="1">
    <location>
        <begin position="28"/>
        <end position="380"/>
    </location>
</feature>
<reference evidence="2" key="1">
    <citation type="submission" date="2024-05" db="EMBL/GenBank/DDBJ databases">
        <authorList>
            <person name="Kim S."/>
            <person name="Heo J."/>
            <person name="Choi H."/>
            <person name="Choi Y."/>
            <person name="Kwon S.-W."/>
            <person name="Kim Y."/>
        </authorList>
    </citation>
    <scope>NUCLEOTIDE SEQUENCE</scope>
    <source>
        <strain evidence="2">KACC 23697</strain>
    </source>
</reference>
<name>A0AAU7K4M2_9SPHI</name>
<sequence>MDTKFGSVWMEGFDSNEYDTAIKNSEADVLIIGGGFTGLNAALTIAKNNISTILLEQYALGNGASSRNGGFATTGCAMSYPELVAKYGKELAKEFFNLSLDAIRLLKNVTTVENIDCDMVNNGNIVLASKESHFKQFRETARISQSELDHKLELLTATDTFAETGSSSFYGGLLDIESCSIHPVKYLSGLAETAIKAGAKIYTYTHVKGVKKETNGWIVFTNKGILRAKEIIIATNGYSGDLKISDIQNRIMPRGSYLIATEKLTEKLKASINVNNRLLYTSGLLSNYFRITPDGRFLFGGRHNFTADVDLKLSRDILKEKMLSYFPMLENLEIEYSWSGKLGFTRDKMPHIGKHKDLYYCIGYSAKGIPFSTLLGVKVANILLGKENAGIFNNIRQRKYNIFSRNLFTLPFIYNQSRFKEYLS</sequence>
<dbReference type="Pfam" id="PF01266">
    <property type="entry name" value="DAO"/>
    <property type="match status" value="1"/>
</dbReference>
<dbReference type="EC" id="1.-.-.-" evidence="2"/>